<organism evidence="6 7">
    <name type="scientific">Paenibacillus vini</name>
    <dbReference type="NCBI Taxonomy" id="1476024"/>
    <lineage>
        <taxon>Bacteria</taxon>
        <taxon>Bacillati</taxon>
        <taxon>Bacillota</taxon>
        <taxon>Bacilli</taxon>
        <taxon>Bacillales</taxon>
        <taxon>Paenibacillaceae</taxon>
        <taxon>Paenibacillus</taxon>
    </lineage>
</organism>
<dbReference type="RefSeq" id="WP_306434262.1">
    <property type="nucleotide sequence ID" value="NZ_BOSL01000018.1"/>
</dbReference>
<dbReference type="Gene3D" id="1.10.260.40">
    <property type="entry name" value="lambda repressor-like DNA-binding domains"/>
    <property type="match status" value="1"/>
</dbReference>
<sequence length="344" mass="38018">MKKVTIQEIADFSGVSKFAVSRALSGKSGVSTQTREMILKAAGQLGYFKDTGKSAMLQSSPTYTEGEAHSGAILVLFPNVRYQDADSLYWGPVFNGISARLNQRGADILTLTEPSGEHMFSLLNPKAIGGIVTIGAVSTQILLDIKKLEIPVVMVDHQDPAFQADAVFADNFHCMREMMVKLVSKGYKNFQFVGLIGYAQSFYERWIGFKSVLEDHKLKQEQIPELIGPEIAHIHEAIPKVVASYELPEVFVCTNDTTALFVMEALQKLGIDVPGQVQITGFDNTDESLPLLATVDVSKELLGMRAVDKLLWRMANPQSNFEKLLIQGEVILKDNSVFNKDQEI</sequence>
<feature type="domain" description="HTH lacI-type" evidence="5">
    <location>
        <begin position="4"/>
        <end position="58"/>
    </location>
</feature>
<evidence type="ECO:0000256" key="4">
    <source>
        <dbReference type="ARBA" id="ARBA00023163"/>
    </source>
</evidence>
<dbReference type="Proteomes" id="UP000679992">
    <property type="component" value="Unassembled WGS sequence"/>
</dbReference>
<comment type="caution">
    <text evidence="6">The sequence shown here is derived from an EMBL/GenBank/DDBJ whole genome shotgun (WGS) entry which is preliminary data.</text>
</comment>
<dbReference type="SMART" id="SM00354">
    <property type="entry name" value="HTH_LACI"/>
    <property type="match status" value="1"/>
</dbReference>
<dbReference type="InterPro" id="IPR000843">
    <property type="entry name" value="HTH_LacI"/>
</dbReference>
<dbReference type="CDD" id="cd01392">
    <property type="entry name" value="HTH_LacI"/>
    <property type="match status" value="1"/>
</dbReference>
<evidence type="ECO:0000256" key="3">
    <source>
        <dbReference type="ARBA" id="ARBA00023125"/>
    </source>
</evidence>
<protein>
    <submittedName>
        <fullName evidence="6">LacI family transcriptional regulator</fullName>
    </submittedName>
</protein>
<dbReference type="PANTHER" id="PTHR30146">
    <property type="entry name" value="LACI-RELATED TRANSCRIPTIONAL REPRESSOR"/>
    <property type="match status" value="1"/>
</dbReference>
<dbReference type="Pfam" id="PF13377">
    <property type="entry name" value="Peripla_BP_3"/>
    <property type="match status" value="1"/>
</dbReference>
<evidence type="ECO:0000313" key="7">
    <source>
        <dbReference type="Proteomes" id="UP000679992"/>
    </source>
</evidence>
<gene>
    <name evidence="6" type="ORF">J42TS3_44290</name>
</gene>
<dbReference type="InterPro" id="IPR028082">
    <property type="entry name" value="Peripla_BP_I"/>
</dbReference>
<dbReference type="Pfam" id="PF00356">
    <property type="entry name" value="LacI"/>
    <property type="match status" value="1"/>
</dbReference>
<accession>A0ABQ4MHD5</accession>
<dbReference type="InterPro" id="IPR046335">
    <property type="entry name" value="LacI/GalR-like_sensor"/>
</dbReference>
<dbReference type="EMBL" id="BOSL01000018">
    <property type="protein sequence ID" value="GIP55394.1"/>
    <property type="molecule type" value="Genomic_DNA"/>
</dbReference>
<reference evidence="6 7" key="1">
    <citation type="submission" date="2021-03" db="EMBL/GenBank/DDBJ databases">
        <title>Antimicrobial resistance genes in bacteria isolated from Japanese honey, and their potential for conferring macrolide and lincosamide resistance in the American foulbrood pathogen Paenibacillus larvae.</title>
        <authorList>
            <person name="Okamoto M."/>
            <person name="Kumagai M."/>
            <person name="Kanamori H."/>
            <person name="Takamatsu D."/>
        </authorList>
    </citation>
    <scope>NUCLEOTIDE SEQUENCE [LARGE SCALE GENOMIC DNA]</scope>
    <source>
        <strain evidence="6 7">J42TS3</strain>
    </source>
</reference>
<dbReference type="PANTHER" id="PTHR30146:SF148">
    <property type="entry name" value="HTH-TYPE TRANSCRIPTIONAL REPRESSOR PURR-RELATED"/>
    <property type="match status" value="1"/>
</dbReference>
<dbReference type="SUPFAM" id="SSF47413">
    <property type="entry name" value="lambda repressor-like DNA-binding domains"/>
    <property type="match status" value="1"/>
</dbReference>
<evidence type="ECO:0000256" key="1">
    <source>
        <dbReference type="ARBA" id="ARBA00022491"/>
    </source>
</evidence>
<name>A0ABQ4MHD5_9BACL</name>
<evidence type="ECO:0000313" key="6">
    <source>
        <dbReference type="EMBL" id="GIP55394.1"/>
    </source>
</evidence>
<dbReference type="InterPro" id="IPR010982">
    <property type="entry name" value="Lambda_DNA-bd_dom_sf"/>
</dbReference>
<keyword evidence="4" id="KW-0804">Transcription</keyword>
<evidence type="ECO:0000256" key="2">
    <source>
        <dbReference type="ARBA" id="ARBA00023015"/>
    </source>
</evidence>
<dbReference type="Gene3D" id="3.40.50.2300">
    <property type="match status" value="2"/>
</dbReference>
<keyword evidence="3" id="KW-0238">DNA-binding</keyword>
<proteinExistence type="predicted"/>
<keyword evidence="2" id="KW-0805">Transcription regulation</keyword>
<dbReference type="SUPFAM" id="SSF53822">
    <property type="entry name" value="Periplasmic binding protein-like I"/>
    <property type="match status" value="1"/>
</dbReference>
<evidence type="ECO:0000259" key="5">
    <source>
        <dbReference type="PROSITE" id="PS50932"/>
    </source>
</evidence>
<dbReference type="PROSITE" id="PS00356">
    <property type="entry name" value="HTH_LACI_1"/>
    <property type="match status" value="1"/>
</dbReference>
<keyword evidence="7" id="KW-1185">Reference proteome</keyword>
<dbReference type="PROSITE" id="PS50932">
    <property type="entry name" value="HTH_LACI_2"/>
    <property type="match status" value="1"/>
</dbReference>
<keyword evidence="1" id="KW-0678">Repressor</keyword>